<organism evidence="3 4">
    <name type="scientific">Anthostomella pinea</name>
    <dbReference type="NCBI Taxonomy" id="933095"/>
    <lineage>
        <taxon>Eukaryota</taxon>
        <taxon>Fungi</taxon>
        <taxon>Dikarya</taxon>
        <taxon>Ascomycota</taxon>
        <taxon>Pezizomycotina</taxon>
        <taxon>Sordariomycetes</taxon>
        <taxon>Xylariomycetidae</taxon>
        <taxon>Xylariales</taxon>
        <taxon>Xylariaceae</taxon>
        <taxon>Anthostomella</taxon>
    </lineage>
</organism>
<evidence type="ECO:0000259" key="2">
    <source>
        <dbReference type="PROSITE" id="PS51205"/>
    </source>
</evidence>
<proteinExistence type="predicted"/>
<feature type="domain" description="VPS9" evidence="2">
    <location>
        <begin position="250"/>
        <end position="406"/>
    </location>
</feature>
<feature type="compositionally biased region" description="Polar residues" evidence="1">
    <location>
        <begin position="194"/>
        <end position="203"/>
    </location>
</feature>
<feature type="compositionally biased region" description="Basic and acidic residues" evidence="1">
    <location>
        <begin position="559"/>
        <end position="574"/>
    </location>
</feature>
<evidence type="ECO:0000256" key="1">
    <source>
        <dbReference type="SAM" id="MobiDB-lite"/>
    </source>
</evidence>
<keyword evidence="4" id="KW-1185">Reference proteome</keyword>
<feature type="region of interest" description="Disordered" evidence="1">
    <location>
        <begin position="151"/>
        <end position="203"/>
    </location>
</feature>
<feature type="compositionally biased region" description="Acidic residues" evidence="1">
    <location>
        <begin position="81"/>
        <end position="90"/>
    </location>
</feature>
<feature type="compositionally biased region" description="Low complexity" evidence="1">
    <location>
        <begin position="1"/>
        <end position="12"/>
    </location>
</feature>
<evidence type="ECO:0000313" key="3">
    <source>
        <dbReference type="EMBL" id="CAJ2507000.1"/>
    </source>
</evidence>
<dbReference type="EMBL" id="CAUWAG010000010">
    <property type="protein sequence ID" value="CAJ2507000.1"/>
    <property type="molecule type" value="Genomic_DNA"/>
</dbReference>
<dbReference type="SUPFAM" id="SSF109993">
    <property type="entry name" value="VPS9 domain"/>
    <property type="match status" value="1"/>
</dbReference>
<gene>
    <name evidence="3" type="ORF">KHLLAP_LOCUS7468</name>
</gene>
<dbReference type="PANTHER" id="PTHR23101:SF97">
    <property type="entry name" value="DOMAIN PROTEIN, PUTATIVE (AFU_ORTHOLOGUE AFUA_2G10890)-RELATED"/>
    <property type="match status" value="1"/>
</dbReference>
<feature type="region of interest" description="Disordered" evidence="1">
    <location>
        <begin position="536"/>
        <end position="628"/>
    </location>
</feature>
<dbReference type="Proteomes" id="UP001295740">
    <property type="component" value="Unassembled WGS sequence"/>
</dbReference>
<dbReference type="PROSITE" id="PS51205">
    <property type="entry name" value="VPS9"/>
    <property type="match status" value="1"/>
</dbReference>
<evidence type="ECO:0000313" key="4">
    <source>
        <dbReference type="Proteomes" id="UP001295740"/>
    </source>
</evidence>
<dbReference type="GO" id="GO:0016192">
    <property type="term" value="P:vesicle-mediated transport"/>
    <property type="evidence" value="ECO:0007669"/>
    <property type="project" value="InterPro"/>
</dbReference>
<dbReference type="GO" id="GO:0030139">
    <property type="term" value="C:endocytic vesicle"/>
    <property type="evidence" value="ECO:0007669"/>
    <property type="project" value="TreeGrafter"/>
</dbReference>
<feature type="compositionally biased region" description="Polar residues" evidence="1">
    <location>
        <begin position="65"/>
        <end position="80"/>
    </location>
</feature>
<dbReference type="PANTHER" id="PTHR23101">
    <property type="entry name" value="RAB GDP/GTP EXCHANGE FACTOR"/>
    <property type="match status" value="1"/>
</dbReference>
<name>A0AAI8VME8_9PEZI</name>
<accession>A0AAI8VME8</accession>
<dbReference type="GO" id="GO:0031267">
    <property type="term" value="F:small GTPase binding"/>
    <property type="evidence" value="ECO:0007669"/>
    <property type="project" value="TreeGrafter"/>
</dbReference>
<dbReference type="Gene3D" id="1.20.1050.80">
    <property type="entry name" value="VPS9 domain"/>
    <property type="match status" value="1"/>
</dbReference>
<dbReference type="GO" id="GO:0005085">
    <property type="term" value="F:guanyl-nucleotide exchange factor activity"/>
    <property type="evidence" value="ECO:0007669"/>
    <property type="project" value="InterPro"/>
</dbReference>
<protein>
    <submittedName>
        <fullName evidence="3">Uu.00g081860.m01.CDS01</fullName>
    </submittedName>
</protein>
<feature type="region of interest" description="Disordered" evidence="1">
    <location>
        <begin position="442"/>
        <end position="470"/>
    </location>
</feature>
<dbReference type="Pfam" id="PF02204">
    <property type="entry name" value="VPS9"/>
    <property type="match status" value="1"/>
</dbReference>
<reference evidence="3" key="1">
    <citation type="submission" date="2023-10" db="EMBL/GenBank/DDBJ databases">
        <authorList>
            <person name="Hackl T."/>
        </authorList>
    </citation>
    <scope>NUCLEOTIDE SEQUENCE</scope>
</reference>
<comment type="caution">
    <text evidence="3">The sequence shown here is derived from an EMBL/GenBank/DDBJ whole genome shotgun (WGS) entry which is preliminary data.</text>
</comment>
<feature type="compositionally biased region" description="Polar residues" evidence="1">
    <location>
        <begin position="39"/>
        <end position="56"/>
    </location>
</feature>
<dbReference type="GO" id="GO:0005829">
    <property type="term" value="C:cytosol"/>
    <property type="evidence" value="ECO:0007669"/>
    <property type="project" value="TreeGrafter"/>
</dbReference>
<dbReference type="SMART" id="SM00167">
    <property type="entry name" value="VPS9"/>
    <property type="match status" value="1"/>
</dbReference>
<feature type="compositionally biased region" description="Polar residues" evidence="1">
    <location>
        <begin position="151"/>
        <end position="165"/>
    </location>
</feature>
<dbReference type="InterPro" id="IPR003123">
    <property type="entry name" value="VPS9"/>
</dbReference>
<sequence>MASSIISRASMAPTDRSGGSEPRHGSLRTSRSFPREQASDTLDPSNRIQRANTYQNGAPPRVTVEQHTSPQKQQRQTPDTFESEPPEDDIEAPRASVDMDAIPIELVSKTDNFIDSLSARVHPTPPNIETLSKLFQDFYHVAAQHIQTHISSLASRQTRENSPTPSSSSRASAASLLRASAASFGNKDKAKPTPTRSPEQQMLTADEYADRKKARKALEQTRILLEEGVERRLCEGIYDRIYRHRSTQDEAQDDRLRSKCAALALVGIGPADLGVDLGEPAEEGPEGLAKKQDGIRQYLEQARKDLAFMHEKRYPLGKLNYLKAAHKSIVDTLSHFHPSSSADEIMPMLIYTLITMPPENLNVISDSNFIQRFRWEEKLEGEAAYCLTNLEAAITFLQTVDLASLRADEATSGPSKSEVRPGELRTQTFPPAYTAGLSANSLSPAMATPENVPGTRPQPSGASLRAAAQRRRLSDLIQTPAQAIGTASDSFFNSADQGFKTIGTSLGDSYKFLLGKLRDSTADGRELIVPRTLDDARKLIGTPPPDDDLPADGSVYARNGEDRDRSTTGRDDKILSVVGGKKIPRDRSADSTRSASSSKKVAFAEETRETSTTTPPPSNPPLVESMRNLGTTLNPMNRFTGMSMMRGFGRAPTIPTSTGTKDATGNPAAGGDLATAFPYIAVALPPKDVPKIDPPKKRFIELQNPSDLRLSEVLELLRDYRRLAGALKDMDAFKE</sequence>
<dbReference type="InterPro" id="IPR037191">
    <property type="entry name" value="VPS9_dom_sf"/>
</dbReference>
<feature type="compositionally biased region" description="Low complexity" evidence="1">
    <location>
        <begin position="166"/>
        <end position="183"/>
    </location>
</feature>
<feature type="region of interest" description="Disordered" evidence="1">
    <location>
        <begin position="1"/>
        <end position="98"/>
    </location>
</feature>
<dbReference type="AlphaFoldDB" id="A0AAI8VME8"/>
<dbReference type="InterPro" id="IPR045046">
    <property type="entry name" value="Vps9-like"/>
</dbReference>